<evidence type="ECO:0000259" key="6">
    <source>
        <dbReference type="Pfam" id="PF08016"/>
    </source>
</evidence>
<dbReference type="InterPro" id="IPR051223">
    <property type="entry name" value="Polycystin"/>
</dbReference>
<dbReference type="Pfam" id="PF08016">
    <property type="entry name" value="PKD_channel"/>
    <property type="match status" value="1"/>
</dbReference>
<evidence type="ECO:0000256" key="3">
    <source>
        <dbReference type="ARBA" id="ARBA00022989"/>
    </source>
</evidence>
<evidence type="ECO:0000256" key="4">
    <source>
        <dbReference type="ARBA" id="ARBA00023136"/>
    </source>
</evidence>
<evidence type="ECO:0000256" key="5">
    <source>
        <dbReference type="SAM" id="Phobius"/>
    </source>
</evidence>
<feature type="transmembrane region" description="Helical" evidence="5">
    <location>
        <begin position="6"/>
        <end position="24"/>
    </location>
</feature>
<feature type="non-terminal residue" evidence="7">
    <location>
        <position position="1"/>
    </location>
</feature>
<gene>
    <name evidence="7" type="ORF">PCOR1329_LOCUS75868</name>
</gene>
<dbReference type="Proteomes" id="UP001189429">
    <property type="component" value="Unassembled WGS sequence"/>
</dbReference>
<reference evidence="7" key="1">
    <citation type="submission" date="2023-10" db="EMBL/GenBank/DDBJ databases">
        <authorList>
            <person name="Chen Y."/>
            <person name="Shah S."/>
            <person name="Dougan E. K."/>
            <person name="Thang M."/>
            <person name="Chan C."/>
        </authorList>
    </citation>
    <scope>NUCLEOTIDE SEQUENCE [LARGE SCALE GENOMIC DNA]</scope>
</reference>
<feature type="domain" description="Polycystin cation channel PKD1/PKD2" evidence="6">
    <location>
        <begin position="56"/>
        <end position="198"/>
    </location>
</feature>
<comment type="subcellular location">
    <subcellularLocation>
        <location evidence="1">Membrane</location>
        <topology evidence="1">Multi-pass membrane protein</topology>
    </subcellularLocation>
</comment>
<dbReference type="PANTHER" id="PTHR10877:SF183">
    <property type="entry name" value="AT14535P-RELATED"/>
    <property type="match status" value="1"/>
</dbReference>
<organism evidence="7 8">
    <name type="scientific">Prorocentrum cordatum</name>
    <dbReference type="NCBI Taxonomy" id="2364126"/>
    <lineage>
        <taxon>Eukaryota</taxon>
        <taxon>Sar</taxon>
        <taxon>Alveolata</taxon>
        <taxon>Dinophyceae</taxon>
        <taxon>Prorocentrales</taxon>
        <taxon>Prorocentraceae</taxon>
        <taxon>Prorocentrum</taxon>
    </lineage>
</organism>
<feature type="transmembrane region" description="Helical" evidence="5">
    <location>
        <begin position="143"/>
        <end position="164"/>
    </location>
</feature>
<keyword evidence="2 5" id="KW-0812">Transmembrane</keyword>
<evidence type="ECO:0000313" key="8">
    <source>
        <dbReference type="Proteomes" id="UP001189429"/>
    </source>
</evidence>
<dbReference type="EMBL" id="CAUYUJ010020387">
    <property type="protein sequence ID" value="CAK0897802.1"/>
    <property type="molecule type" value="Genomic_DNA"/>
</dbReference>
<feature type="transmembrane region" description="Helical" evidence="5">
    <location>
        <begin position="44"/>
        <end position="64"/>
    </location>
</feature>
<evidence type="ECO:0000256" key="2">
    <source>
        <dbReference type="ARBA" id="ARBA00022692"/>
    </source>
</evidence>
<accession>A0ABN9XDV5</accession>
<feature type="transmembrane region" description="Helical" evidence="5">
    <location>
        <begin position="97"/>
        <end position="122"/>
    </location>
</feature>
<evidence type="ECO:0000313" key="7">
    <source>
        <dbReference type="EMBL" id="CAK0897802.1"/>
    </source>
</evidence>
<feature type="non-terminal residue" evidence="7">
    <location>
        <position position="212"/>
    </location>
</feature>
<dbReference type="PANTHER" id="PTHR10877">
    <property type="entry name" value="POLYCYSTIN FAMILY MEMBER"/>
    <property type="match status" value="1"/>
</dbReference>
<keyword evidence="8" id="KW-1185">Reference proteome</keyword>
<proteinExistence type="predicted"/>
<dbReference type="Gene3D" id="1.10.287.70">
    <property type="match status" value="1"/>
</dbReference>
<evidence type="ECO:0000256" key="1">
    <source>
        <dbReference type="ARBA" id="ARBA00004141"/>
    </source>
</evidence>
<keyword evidence="3 5" id="KW-1133">Transmembrane helix</keyword>
<comment type="caution">
    <text evidence="7">The sequence shown here is derived from an EMBL/GenBank/DDBJ whole genome shotgun (WGS) entry which is preliminary data.</text>
</comment>
<dbReference type="InterPro" id="IPR013122">
    <property type="entry name" value="PKD1_2_channel"/>
</dbReference>
<protein>
    <recommendedName>
        <fullName evidence="6">Polycystin cation channel PKD1/PKD2 domain-containing protein</fullName>
    </recommendedName>
</protein>
<sequence length="212" mass="24013">GSNSNSITFAALFFGSLIISTWSLRHQFLQFKLDRDIKILVNGANGVTLISVIFGWITIVLYTVKLQRLDSVREALKNYSSDSSDAGALELHEATNVLVALIVNLRSFVAVATLAFNLRAFVSLQFQPRLAVVIRTLIESSSDMFHFMIIMFCTVLAFAFSGMILYGKRLQDFATLWASIMTCFKIMMENEFKWTELSADHATYYSALMWTW</sequence>
<keyword evidence="4 5" id="KW-0472">Membrane</keyword>
<name>A0ABN9XDV5_9DINO</name>